<dbReference type="Gene3D" id="3.40.190.10">
    <property type="entry name" value="Periplasmic binding protein-like II"/>
    <property type="match status" value="1"/>
</dbReference>
<protein>
    <recommendedName>
        <fullName evidence="1">Solute-binding protein family 5 domain-containing protein</fullName>
    </recommendedName>
</protein>
<gene>
    <name evidence="2" type="ORF">S12H4_25719</name>
</gene>
<dbReference type="EMBL" id="BARW01014524">
    <property type="protein sequence ID" value="GAI76763.1"/>
    <property type="molecule type" value="Genomic_DNA"/>
</dbReference>
<feature type="non-terminal residue" evidence="2">
    <location>
        <position position="301"/>
    </location>
</feature>
<dbReference type="InterPro" id="IPR039424">
    <property type="entry name" value="SBP_5"/>
</dbReference>
<accession>X1R881</accession>
<feature type="domain" description="Solute-binding protein family 5" evidence="1">
    <location>
        <begin position="90"/>
        <end position="296"/>
    </location>
</feature>
<sequence>MLVGAMCFVGATALAYNEAPMLRVEVAEGELPPIEERLPAQPSILEPLEEVGQYGGVIQVFSLDNYAWQDLTEETERGTYLGRIGKDGTLEGDLAKGFEFADDQMSLTIYLREGTKWSDGHPFTADDIVFMFEAMHWHPDVETWNWLEMVTGVEKIDDYTVRLTTDTACPVLPLKMVEPAGGDWCSFQPKHYLEKWHIDYNPKANELAQEEGFDSWVEAFSYHYFWEAIQDLNKPTMQAWIMTESTSTHRVFVRNPYYWKVDTAGNQLPYIDKIVSNVVNREVYQMKVISGEADVAFMNTS</sequence>
<dbReference type="GO" id="GO:1904680">
    <property type="term" value="F:peptide transmembrane transporter activity"/>
    <property type="evidence" value="ECO:0007669"/>
    <property type="project" value="TreeGrafter"/>
</dbReference>
<dbReference type="PANTHER" id="PTHR30290:SF62">
    <property type="entry name" value="OLIGOPEPTIDE ABC TRANSPORTER, PERIPLASMIC OLIGOPEPTIDE-BINDING PROTEIN"/>
    <property type="match status" value="1"/>
</dbReference>
<dbReference type="Pfam" id="PF00496">
    <property type="entry name" value="SBP_bac_5"/>
    <property type="match status" value="1"/>
</dbReference>
<evidence type="ECO:0000313" key="2">
    <source>
        <dbReference type="EMBL" id="GAI76763.1"/>
    </source>
</evidence>
<dbReference type="InterPro" id="IPR000914">
    <property type="entry name" value="SBP_5_dom"/>
</dbReference>
<dbReference type="AlphaFoldDB" id="X1R881"/>
<reference evidence="2" key="1">
    <citation type="journal article" date="2014" name="Front. Microbiol.">
        <title>High frequency of phylogenetically diverse reductive dehalogenase-homologous genes in deep subseafloor sedimentary metagenomes.</title>
        <authorList>
            <person name="Kawai M."/>
            <person name="Futagami T."/>
            <person name="Toyoda A."/>
            <person name="Takaki Y."/>
            <person name="Nishi S."/>
            <person name="Hori S."/>
            <person name="Arai W."/>
            <person name="Tsubouchi T."/>
            <person name="Morono Y."/>
            <person name="Uchiyama I."/>
            <person name="Ito T."/>
            <person name="Fujiyama A."/>
            <person name="Inagaki F."/>
            <person name="Takami H."/>
        </authorList>
    </citation>
    <scope>NUCLEOTIDE SEQUENCE</scope>
    <source>
        <strain evidence="2">Expedition CK06-06</strain>
    </source>
</reference>
<organism evidence="2">
    <name type="scientific">marine sediment metagenome</name>
    <dbReference type="NCBI Taxonomy" id="412755"/>
    <lineage>
        <taxon>unclassified sequences</taxon>
        <taxon>metagenomes</taxon>
        <taxon>ecological metagenomes</taxon>
    </lineage>
</organism>
<proteinExistence type="predicted"/>
<name>X1R881_9ZZZZ</name>
<evidence type="ECO:0000259" key="1">
    <source>
        <dbReference type="Pfam" id="PF00496"/>
    </source>
</evidence>
<dbReference type="PANTHER" id="PTHR30290">
    <property type="entry name" value="PERIPLASMIC BINDING COMPONENT OF ABC TRANSPORTER"/>
    <property type="match status" value="1"/>
</dbReference>
<dbReference type="GO" id="GO:0015833">
    <property type="term" value="P:peptide transport"/>
    <property type="evidence" value="ECO:0007669"/>
    <property type="project" value="TreeGrafter"/>
</dbReference>
<comment type="caution">
    <text evidence="2">The sequence shown here is derived from an EMBL/GenBank/DDBJ whole genome shotgun (WGS) entry which is preliminary data.</text>
</comment>
<dbReference type="SUPFAM" id="SSF53850">
    <property type="entry name" value="Periplasmic binding protein-like II"/>
    <property type="match status" value="1"/>
</dbReference>